<proteinExistence type="predicted"/>
<name>A0ABM0MWR4_SACKO</name>
<dbReference type="PANTHER" id="PTHR24413">
    <property type="entry name" value="SPECKLE-TYPE POZ PROTEIN"/>
    <property type="match status" value="1"/>
</dbReference>
<protein>
    <submittedName>
        <fullName evidence="3">Kelch-like protein 8-like</fullName>
    </submittedName>
</protein>
<dbReference type="Pfam" id="PF00651">
    <property type="entry name" value="BTB"/>
    <property type="match status" value="1"/>
</dbReference>
<evidence type="ECO:0000313" key="2">
    <source>
        <dbReference type="Proteomes" id="UP000694865"/>
    </source>
</evidence>
<dbReference type="PROSITE" id="PS50097">
    <property type="entry name" value="BTB"/>
    <property type="match status" value="1"/>
</dbReference>
<evidence type="ECO:0000313" key="3">
    <source>
        <dbReference type="RefSeq" id="XP_006824455.1"/>
    </source>
</evidence>
<gene>
    <name evidence="3" type="primary">LOC102802088</name>
</gene>
<accession>A0ABM0MWR4</accession>
<dbReference type="Gene3D" id="3.30.710.10">
    <property type="entry name" value="Potassium Channel Kv1.1, Chain A"/>
    <property type="match status" value="1"/>
</dbReference>
<dbReference type="InterPro" id="IPR000210">
    <property type="entry name" value="BTB/POZ_dom"/>
</dbReference>
<feature type="domain" description="BTB" evidence="1">
    <location>
        <begin position="57"/>
        <end position="106"/>
    </location>
</feature>
<evidence type="ECO:0000259" key="1">
    <source>
        <dbReference type="PROSITE" id="PS50097"/>
    </source>
</evidence>
<dbReference type="RefSeq" id="XP_006824455.1">
    <property type="nucleotide sequence ID" value="XM_006824392.1"/>
</dbReference>
<organism evidence="2 3">
    <name type="scientific">Saccoglossus kowalevskii</name>
    <name type="common">Acorn worm</name>
    <dbReference type="NCBI Taxonomy" id="10224"/>
    <lineage>
        <taxon>Eukaryota</taxon>
        <taxon>Metazoa</taxon>
        <taxon>Hemichordata</taxon>
        <taxon>Enteropneusta</taxon>
        <taxon>Harrimaniidae</taxon>
        <taxon>Saccoglossus</taxon>
    </lineage>
</organism>
<keyword evidence="2" id="KW-1185">Reference proteome</keyword>
<reference evidence="3" key="1">
    <citation type="submission" date="2025-08" db="UniProtKB">
        <authorList>
            <consortium name="RefSeq"/>
        </authorList>
    </citation>
    <scope>IDENTIFICATION</scope>
    <source>
        <tissue evidence="3">Testes</tissue>
    </source>
</reference>
<dbReference type="InterPro" id="IPR011333">
    <property type="entry name" value="SKP1/BTB/POZ_sf"/>
</dbReference>
<dbReference type="SUPFAM" id="SSF54695">
    <property type="entry name" value="POZ domain"/>
    <property type="match status" value="1"/>
</dbReference>
<sequence>MFALKSNLEKERLAAPIAAEEKEFDDDSLSSNEFTAQSMYGDSFSVLCELFEAQQLCDIHLRIGKKSIKCHRIILASASPYFRAMLTLEMSESHACLSQVYVYIKN</sequence>
<dbReference type="GeneID" id="102802088"/>
<dbReference type="Proteomes" id="UP000694865">
    <property type="component" value="Unplaced"/>
</dbReference>